<reference evidence="2" key="1">
    <citation type="submission" date="2019-08" db="EMBL/GenBank/DDBJ databases">
        <authorList>
            <person name="Kucharzyk K."/>
            <person name="Murdoch R.W."/>
            <person name="Higgins S."/>
            <person name="Loffler F."/>
        </authorList>
    </citation>
    <scope>NUCLEOTIDE SEQUENCE</scope>
</reference>
<organism evidence="2">
    <name type="scientific">bioreactor metagenome</name>
    <dbReference type="NCBI Taxonomy" id="1076179"/>
    <lineage>
        <taxon>unclassified sequences</taxon>
        <taxon>metagenomes</taxon>
        <taxon>ecological metagenomes</taxon>
    </lineage>
</organism>
<sequence>MKDDIFTHTSYHSSGLTNHDYSGSSGTQHVHEQKDGSSKTVWEHPEAGKLTKDKDGVWRKADGSVFRGGK</sequence>
<feature type="compositionally biased region" description="Polar residues" evidence="1">
    <location>
        <begin position="7"/>
        <end position="28"/>
    </location>
</feature>
<feature type="compositionally biased region" description="Basic and acidic residues" evidence="1">
    <location>
        <begin position="29"/>
        <end position="56"/>
    </location>
</feature>
<gene>
    <name evidence="2" type="ORF">SDC9_54086</name>
</gene>
<accession>A0A644WWB4</accession>
<evidence type="ECO:0000313" key="2">
    <source>
        <dbReference type="EMBL" id="MPM07778.1"/>
    </source>
</evidence>
<comment type="caution">
    <text evidence="2">The sequence shown here is derived from an EMBL/GenBank/DDBJ whole genome shotgun (WGS) entry which is preliminary data.</text>
</comment>
<dbReference type="AlphaFoldDB" id="A0A644WWB4"/>
<proteinExistence type="predicted"/>
<evidence type="ECO:0000256" key="1">
    <source>
        <dbReference type="SAM" id="MobiDB-lite"/>
    </source>
</evidence>
<feature type="region of interest" description="Disordered" evidence="1">
    <location>
        <begin position="1"/>
        <end position="56"/>
    </location>
</feature>
<dbReference type="EMBL" id="VSSQ01001374">
    <property type="protein sequence ID" value="MPM07778.1"/>
    <property type="molecule type" value="Genomic_DNA"/>
</dbReference>
<name>A0A644WWB4_9ZZZZ</name>
<protein>
    <submittedName>
        <fullName evidence="2">Uncharacterized protein</fullName>
    </submittedName>
</protein>